<protein>
    <submittedName>
        <fullName evidence="3">Uncharacterized protein</fullName>
    </submittedName>
</protein>
<dbReference type="AlphaFoldDB" id="A0A7S3L340"/>
<accession>A0A7S3L340</accession>
<organism evidence="3">
    <name type="scientific">Amphora coffeiformis</name>
    <dbReference type="NCBI Taxonomy" id="265554"/>
    <lineage>
        <taxon>Eukaryota</taxon>
        <taxon>Sar</taxon>
        <taxon>Stramenopiles</taxon>
        <taxon>Ochrophyta</taxon>
        <taxon>Bacillariophyta</taxon>
        <taxon>Bacillariophyceae</taxon>
        <taxon>Bacillariophycidae</taxon>
        <taxon>Thalassiophysales</taxon>
        <taxon>Catenulaceae</taxon>
        <taxon>Amphora</taxon>
    </lineage>
</organism>
<keyword evidence="2" id="KW-0812">Transmembrane</keyword>
<feature type="compositionally biased region" description="Low complexity" evidence="1">
    <location>
        <begin position="93"/>
        <end position="104"/>
    </location>
</feature>
<reference evidence="3" key="1">
    <citation type="submission" date="2021-01" db="EMBL/GenBank/DDBJ databases">
        <authorList>
            <person name="Corre E."/>
            <person name="Pelletier E."/>
            <person name="Niang G."/>
            <person name="Scheremetjew M."/>
            <person name="Finn R."/>
            <person name="Kale V."/>
            <person name="Holt S."/>
            <person name="Cochrane G."/>
            <person name="Meng A."/>
            <person name="Brown T."/>
            <person name="Cohen L."/>
        </authorList>
    </citation>
    <scope>NUCLEOTIDE SEQUENCE</scope>
    <source>
        <strain evidence="3">CCMP127</strain>
    </source>
</reference>
<proteinExistence type="predicted"/>
<evidence type="ECO:0000256" key="1">
    <source>
        <dbReference type="SAM" id="MobiDB-lite"/>
    </source>
</evidence>
<feature type="transmembrane region" description="Helical" evidence="2">
    <location>
        <begin position="7"/>
        <end position="30"/>
    </location>
</feature>
<sequence>MAPSARSILVGIANAVALFMVIGVIAHGYMDEAKPSTNVVSMVEHEADLPSVAGTARHLKSSKGGKGSAIECVDADATPAPTKGKGKGKKMSMKMSSKGKGSSSEAPVSMRWITLTDRNIQSNLSSHIIFASFVPL</sequence>
<feature type="region of interest" description="Disordered" evidence="1">
    <location>
        <begin position="76"/>
        <end position="104"/>
    </location>
</feature>
<evidence type="ECO:0000313" key="3">
    <source>
        <dbReference type="EMBL" id="CAE0409739.1"/>
    </source>
</evidence>
<evidence type="ECO:0000256" key="2">
    <source>
        <dbReference type="SAM" id="Phobius"/>
    </source>
</evidence>
<gene>
    <name evidence="3" type="ORF">ACOF00016_LOCUS7346</name>
</gene>
<keyword evidence="2" id="KW-1133">Transmembrane helix</keyword>
<dbReference type="EMBL" id="HBIM01008660">
    <property type="protein sequence ID" value="CAE0409739.1"/>
    <property type="molecule type" value="Transcribed_RNA"/>
</dbReference>
<keyword evidence="2" id="KW-0472">Membrane</keyword>
<name>A0A7S3L340_9STRA</name>